<feature type="compositionally biased region" description="Polar residues" evidence="5">
    <location>
        <begin position="34"/>
        <end position="54"/>
    </location>
</feature>
<dbReference type="InterPro" id="IPR036390">
    <property type="entry name" value="WH_DNA-bd_sf"/>
</dbReference>
<dbReference type="InterPro" id="IPR000232">
    <property type="entry name" value="HSF_DNA-bd"/>
</dbReference>
<dbReference type="AlphaFoldDB" id="A0AAD3H2W8"/>
<evidence type="ECO:0000256" key="5">
    <source>
        <dbReference type="SAM" id="MobiDB-lite"/>
    </source>
</evidence>
<evidence type="ECO:0000256" key="3">
    <source>
        <dbReference type="ARBA" id="ARBA00023242"/>
    </source>
</evidence>
<organism evidence="7 8">
    <name type="scientific">Chaetoceros tenuissimus</name>
    <dbReference type="NCBI Taxonomy" id="426638"/>
    <lineage>
        <taxon>Eukaryota</taxon>
        <taxon>Sar</taxon>
        <taxon>Stramenopiles</taxon>
        <taxon>Ochrophyta</taxon>
        <taxon>Bacillariophyta</taxon>
        <taxon>Coscinodiscophyceae</taxon>
        <taxon>Chaetocerotophycidae</taxon>
        <taxon>Chaetocerotales</taxon>
        <taxon>Chaetocerotaceae</taxon>
        <taxon>Chaetoceros</taxon>
    </lineage>
</organism>
<dbReference type="PANTHER" id="PTHR10015:SF206">
    <property type="entry name" value="HSF-TYPE DNA-BINDING DOMAIN-CONTAINING PROTEIN"/>
    <property type="match status" value="1"/>
</dbReference>
<dbReference type="GO" id="GO:0043565">
    <property type="term" value="F:sequence-specific DNA binding"/>
    <property type="evidence" value="ECO:0007669"/>
    <property type="project" value="InterPro"/>
</dbReference>
<dbReference type="GO" id="GO:0005634">
    <property type="term" value="C:nucleus"/>
    <property type="evidence" value="ECO:0007669"/>
    <property type="project" value="UniProtKB-SubCell"/>
</dbReference>
<dbReference type="SMART" id="SM00415">
    <property type="entry name" value="HSF"/>
    <property type="match status" value="1"/>
</dbReference>
<dbReference type="Gene3D" id="1.10.10.10">
    <property type="entry name" value="Winged helix-like DNA-binding domain superfamily/Winged helix DNA-binding domain"/>
    <property type="match status" value="1"/>
</dbReference>
<evidence type="ECO:0000313" key="7">
    <source>
        <dbReference type="EMBL" id="GFH48316.1"/>
    </source>
</evidence>
<dbReference type="SUPFAM" id="SSF46785">
    <property type="entry name" value="Winged helix' DNA-binding domain"/>
    <property type="match status" value="1"/>
</dbReference>
<dbReference type="Pfam" id="PF00447">
    <property type="entry name" value="HSF_DNA-bind"/>
    <property type="match status" value="1"/>
</dbReference>
<comment type="similarity">
    <text evidence="4">Belongs to the HSF family.</text>
</comment>
<keyword evidence="3" id="KW-0539">Nucleus</keyword>
<name>A0AAD3H2W8_9STRA</name>
<dbReference type="EMBL" id="BLLK01000027">
    <property type="protein sequence ID" value="GFH48316.1"/>
    <property type="molecule type" value="Genomic_DNA"/>
</dbReference>
<proteinExistence type="inferred from homology"/>
<keyword evidence="2" id="KW-0238">DNA-binding</keyword>
<reference evidence="7 8" key="1">
    <citation type="journal article" date="2021" name="Sci. Rep.">
        <title>The genome of the diatom Chaetoceros tenuissimus carries an ancient integrated fragment of an extant virus.</title>
        <authorList>
            <person name="Hongo Y."/>
            <person name="Kimura K."/>
            <person name="Takaki Y."/>
            <person name="Yoshida Y."/>
            <person name="Baba S."/>
            <person name="Kobayashi G."/>
            <person name="Nagasaki K."/>
            <person name="Hano T."/>
            <person name="Tomaru Y."/>
        </authorList>
    </citation>
    <scope>NUCLEOTIDE SEQUENCE [LARGE SCALE GENOMIC DNA]</scope>
    <source>
        <strain evidence="7 8">NIES-3715</strain>
    </source>
</reference>
<evidence type="ECO:0000313" key="8">
    <source>
        <dbReference type="Proteomes" id="UP001054902"/>
    </source>
</evidence>
<protein>
    <recommendedName>
        <fullName evidence="6">HSF-type DNA-binding domain-containing protein</fullName>
    </recommendedName>
</protein>
<feature type="domain" description="HSF-type DNA-binding" evidence="6">
    <location>
        <begin position="89"/>
        <end position="184"/>
    </location>
</feature>
<dbReference type="FunFam" id="1.10.10.10:FF:000479">
    <property type="entry name" value="Predicted protein"/>
    <property type="match status" value="1"/>
</dbReference>
<gene>
    <name evidence="7" type="ORF">CTEN210_04792</name>
</gene>
<evidence type="ECO:0000256" key="4">
    <source>
        <dbReference type="RuleBase" id="RU004020"/>
    </source>
</evidence>
<keyword evidence="8" id="KW-1185">Reference proteome</keyword>
<comment type="subcellular location">
    <subcellularLocation>
        <location evidence="1">Nucleus</location>
    </subcellularLocation>
</comment>
<dbReference type="GO" id="GO:0003700">
    <property type="term" value="F:DNA-binding transcription factor activity"/>
    <property type="evidence" value="ECO:0007669"/>
    <property type="project" value="InterPro"/>
</dbReference>
<evidence type="ECO:0000259" key="6">
    <source>
        <dbReference type="SMART" id="SM00415"/>
    </source>
</evidence>
<dbReference type="Proteomes" id="UP001054902">
    <property type="component" value="Unassembled WGS sequence"/>
</dbReference>
<dbReference type="PANTHER" id="PTHR10015">
    <property type="entry name" value="HEAT SHOCK TRANSCRIPTION FACTOR"/>
    <property type="match status" value="1"/>
</dbReference>
<accession>A0AAD3H2W8</accession>
<evidence type="ECO:0000256" key="1">
    <source>
        <dbReference type="ARBA" id="ARBA00004123"/>
    </source>
</evidence>
<sequence>MKDKEVESTENTIDKICQSNESETLAQIKREGSSSDTLTKGSSTNNSEPRVGHSSNMVQHCEYGADQPKVDNAQQEHVYTDLISNIDVRAQVFPVKLAMILSQKCFSDIITWMPHGRAWKILSPKDFIEKVAPHFFDSPRYASFIRLVNAWGFKRIRSGLDTNAYYHEMFIRGRTDLVKNMKRANSKKSSSTTQINEEPNFYVMPSIGESQSSETAINKFETSVSGGVRSTGKDDDIKVASPFLRNTTTNRGPSLVEKKSSSMIARQPENELTHAYALSSFLSHPQARESLSQNLVPDYARARLSEFSSSMRPRNYSHNDTQELLQLLGRNLPSIGNRYDTPDQISSISSLNTSSPVSGSNMSTQNEISMNMLNGLRYPRQPQPSALESLVQQRAIASMQLQNFLNQHSVAHSTNSNSMHSMERILLASLSSYPEIQPPPQGFLRSASSGTTAAVSSAVRSDEEQQMLLELLMNSINNQRPNP</sequence>
<feature type="region of interest" description="Disordered" evidence="5">
    <location>
        <begin position="1"/>
        <end position="54"/>
    </location>
</feature>
<dbReference type="InterPro" id="IPR036388">
    <property type="entry name" value="WH-like_DNA-bd_sf"/>
</dbReference>
<comment type="caution">
    <text evidence="7">The sequence shown here is derived from an EMBL/GenBank/DDBJ whole genome shotgun (WGS) entry which is preliminary data.</text>
</comment>
<evidence type="ECO:0000256" key="2">
    <source>
        <dbReference type="ARBA" id="ARBA00023125"/>
    </source>
</evidence>